<feature type="compositionally biased region" description="Polar residues" evidence="3">
    <location>
        <begin position="9"/>
        <end position="23"/>
    </location>
</feature>
<gene>
    <name evidence="2" type="primary">sspN</name>
    <name evidence="4" type="ORF">OEV82_05870</name>
</gene>
<dbReference type="EMBL" id="JAOUSE010000011">
    <property type="protein sequence ID" value="MCU9593979.1"/>
    <property type="molecule type" value="Genomic_DNA"/>
</dbReference>
<feature type="region of interest" description="Disordered" evidence="3">
    <location>
        <begin position="1"/>
        <end position="47"/>
    </location>
</feature>
<comment type="induction">
    <text evidence="2">Expressed only in the forespore compartment of sporulating cells.</text>
</comment>
<dbReference type="InterPro" id="IPR012612">
    <property type="entry name" value="SASP_SspN"/>
</dbReference>
<evidence type="ECO:0000256" key="1">
    <source>
        <dbReference type="ARBA" id="ARBA00022969"/>
    </source>
</evidence>
<protein>
    <recommendedName>
        <fullName evidence="2">Small, acid-soluble spore protein N</fullName>
        <shortName evidence="2">SASP N</shortName>
    </recommendedName>
</protein>
<accession>A0ABT2WE75</accession>
<dbReference type="Proteomes" id="UP001208656">
    <property type="component" value="Unassembled WGS sequence"/>
</dbReference>
<name>A0ABT2WE75_9BACI</name>
<dbReference type="NCBIfam" id="NF006904">
    <property type="entry name" value="PRK09398.1"/>
    <property type="match status" value="1"/>
</dbReference>
<reference evidence="4 5" key="1">
    <citation type="submission" date="2022-10" db="EMBL/GenBank/DDBJ databases">
        <title>Description of Fervidibacillus gen. nov. in the family Fervidibacillaceae fam. nov. with two species, Fervidibacillus albus sp. nov., and Fervidibacillus halotolerans sp. nov., isolated from tidal flat sediments.</title>
        <authorList>
            <person name="Kwon K.K."/>
            <person name="Yang S.-H."/>
        </authorList>
    </citation>
    <scope>NUCLEOTIDE SEQUENCE [LARGE SCALE GENOMIC DNA]</scope>
    <source>
        <strain evidence="4 5">DSM 23332</strain>
    </source>
</reference>
<proteinExistence type="evidence at transcript level"/>
<comment type="similarity">
    <text evidence="2">Belongs to the SspN family.</text>
</comment>
<dbReference type="HAMAP" id="MF_01505">
    <property type="entry name" value="SspN"/>
    <property type="match status" value="1"/>
</dbReference>
<keyword evidence="1 2" id="KW-0749">Sporulation</keyword>
<comment type="caution">
    <text evidence="4">The sequence shown here is derived from an EMBL/GenBank/DDBJ whole genome shotgun (WGS) entry which is preliminary data.</text>
</comment>
<dbReference type="RefSeq" id="WP_173662382.1">
    <property type="nucleotide sequence ID" value="NZ_JAOUSE010000011.1"/>
</dbReference>
<dbReference type="Pfam" id="PF08177">
    <property type="entry name" value="SspN"/>
    <property type="match status" value="1"/>
</dbReference>
<keyword evidence="5" id="KW-1185">Reference proteome</keyword>
<organism evidence="4 5">
    <name type="scientific">Pallidibacillus thermolactis</name>
    <dbReference type="NCBI Taxonomy" id="251051"/>
    <lineage>
        <taxon>Bacteria</taxon>
        <taxon>Bacillati</taxon>
        <taxon>Bacillota</taxon>
        <taxon>Bacilli</taxon>
        <taxon>Bacillales</taxon>
        <taxon>Bacillaceae</taxon>
        <taxon>Pallidibacillus</taxon>
    </lineage>
</organism>
<evidence type="ECO:0000256" key="2">
    <source>
        <dbReference type="HAMAP-Rule" id="MF_01505"/>
    </source>
</evidence>
<evidence type="ECO:0000313" key="4">
    <source>
        <dbReference type="EMBL" id="MCU9593979.1"/>
    </source>
</evidence>
<evidence type="ECO:0000313" key="5">
    <source>
        <dbReference type="Proteomes" id="UP001208656"/>
    </source>
</evidence>
<evidence type="ECO:0000256" key="3">
    <source>
        <dbReference type="SAM" id="MobiDB-lite"/>
    </source>
</evidence>
<sequence>MGRQHRTHQQYQPDYLGTQSKSFGGNKGKKMQDQSGKHPQIIQTKGE</sequence>
<comment type="subcellular location">
    <subcellularLocation>
        <location evidence="2">Spore core</location>
    </subcellularLocation>
</comment>